<protein>
    <recommendedName>
        <fullName evidence="2">UPF0251 protein Plut_0906</fullName>
    </recommendedName>
</protein>
<dbReference type="InterPro" id="IPR002852">
    <property type="entry name" value="UPF0251"/>
</dbReference>
<name>Q3B4G3_CHLL3</name>
<proteinExistence type="inferred from homology"/>
<dbReference type="PANTHER" id="PTHR37478">
    <property type="match status" value="1"/>
</dbReference>
<dbReference type="Gene3D" id="1.10.10.10">
    <property type="entry name" value="Winged helix-like DNA-binding domain superfamily/Winged helix DNA-binding domain"/>
    <property type="match status" value="1"/>
</dbReference>
<evidence type="ECO:0000256" key="3">
    <source>
        <dbReference type="SAM" id="MobiDB-lite"/>
    </source>
</evidence>
<accession>Q3B4G3</accession>
<dbReference type="HAMAP" id="MF_00674">
    <property type="entry name" value="UPF0251"/>
    <property type="match status" value="1"/>
</dbReference>
<feature type="compositionally biased region" description="Gly residues" evidence="3">
    <location>
        <begin position="162"/>
        <end position="178"/>
    </location>
</feature>
<reference evidence="5" key="1">
    <citation type="submission" date="2005-08" db="EMBL/GenBank/DDBJ databases">
        <title>Complete sequence of Pelodictyon luteolum DSM 273.</title>
        <authorList>
            <consortium name="US DOE Joint Genome Institute"/>
            <person name="Copeland A."/>
            <person name="Lucas S."/>
            <person name="Lapidus A."/>
            <person name="Barry K."/>
            <person name="Detter J.C."/>
            <person name="Glavina T."/>
            <person name="Hammon N."/>
            <person name="Israni S."/>
            <person name="Pitluck S."/>
            <person name="Bryant D."/>
            <person name="Schmutz J."/>
            <person name="Larimer F."/>
            <person name="Land M."/>
            <person name="Kyrpides N."/>
            <person name="Ivanova N."/>
            <person name="Richardson P."/>
        </authorList>
    </citation>
    <scope>NUCLEOTIDE SEQUENCE [LARGE SCALE GENOMIC DNA]</scope>
    <source>
        <strain evidence="5">DSM 273 / BCRC 81028 / 2530</strain>
    </source>
</reference>
<dbReference type="AlphaFoldDB" id="Q3B4G3"/>
<gene>
    <name evidence="4" type="ordered locus">Plut_0906</name>
</gene>
<organism evidence="4 5">
    <name type="scientific">Chlorobium luteolum (strain DSM 273 / BCRC 81028 / 2530)</name>
    <name type="common">Pelodictyon luteolum</name>
    <dbReference type="NCBI Taxonomy" id="319225"/>
    <lineage>
        <taxon>Bacteria</taxon>
        <taxon>Pseudomonadati</taxon>
        <taxon>Chlorobiota</taxon>
        <taxon>Chlorobiia</taxon>
        <taxon>Chlorobiales</taxon>
        <taxon>Chlorobiaceae</taxon>
        <taxon>Chlorobium/Pelodictyon group</taxon>
        <taxon>Pelodictyon</taxon>
    </lineage>
</organism>
<evidence type="ECO:0000313" key="4">
    <source>
        <dbReference type="EMBL" id="ABB23768.1"/>
    </source>
</evidence>
<dbReference type="Proteomes" id="UP000002709">
    <property type="component" value="Chromosome"/>
</dbReference>
<evidence type="ECO:0000256" key="2">
    <source>
        <dbReference type="HAMAP-Rule" id="MF_00674"/>
    </source>
</evidence>
<dbReference type="RefSeq" id="WP_011357642.1">
    <property type="nucleotide sequence ID" value="NC_007512.1"/>
</dbReference>
<dbReference type="InterPro" id="IPR036388">
    <property type="entry name" value="WH-like_DNA-bd_sf"/>
</dbReference>
<dbReference type="Pfam" id="PF02001">
    <property type="entry name" value="DUF134"/>
    <property type="match status" value="1"/>
</dbReference>
<dbReference type="KEGG" id="plt:Plut_0906"/>
<dbReference type="PANTHER" id="PTHR37478:SF2">
    <property type="entry name" value="UPF0251 PROTEIN TK0562"/>
    <property type="match status" value="1"/>
</dbReference>
<evidence type="ECO:0000256" key="1">
    <source>
        <dbReference type="ARBA" id="ARBA00009350"/>
    </source>
</evidence>
<dbReference type="eggNOG" id="COG1342">
    <property type="taxonomic scope" value="Bacteria"/>
</dbReference>
<dbReference type="EMBL" id="CP000096">
    <property type="protein sequence ID" value="ABB23768.1"/>
    <property type="molecule type" value="Genomic_DNA"/>
</dbReference>
<comment type="similarity">
    <text evidence="1 2">Belongs to the UPF0251 family.</text>
</comment>
<dbReference type="HOGENOM" id="CLU_094511_0_0_10"/>
<keyword evidence="5" id="KW-1185">Reference proteome</keyword>
<dbReference type="OrthoDB" id="280278at2"/>
<feature type="compositionally biased region" description="Basic and acidic residues" evidence="3">
    <location>
        <begin position="181"/>
        <end position="203"/>
    </location>
</feature>
<feature type="region of interest" description="Disordered" evidence="3">
    <location>
        <begin position="151"/>
        <end position="203"/>
    </location>
</feature>
<dbReference type="STRING" id="319225.Plut_0906"/>
<sequence length="203" mass="21430">MPRPMKCRKIGCNPDYLSFRPAGIPPGELEGIEMSFDELEAIRLADYLGLYQEEAAGRMHVSRQTFGNILSSARKKVGEMLVSGKQLTITGGSIMMTEKRTFRCASCSHEWSLEHGVQRPQACPSCGSDNIHRSSPGGGFGGGRAGGGRCRGLRTGLNRSGQGEGLGQGLGQGLGRGAGAVHDHDHSHDHGNGGRQESEGGAA</sequence>
<evidence type="ECO:0000313" key="5">
    <source>
        <dbReference type="Proteomes" id="UP000002709"/>
    </source>
</evidence>